<evidence type="ECO:0000313" key="3">
    <source>
        <dbReference type="EMBL" id="MBM9432130.1"/>
    </source>
</evidence>
<keyword evidence="4" id="KW-1185">Reference proteome</keyword>
<feature type="region of interest" description="Disordered" evidence="1">
    <location>
        <begin position="22"/>
        <end position="50"/>
    </location>
</feature>
<keyword evidence="2" id="KW-0732">Signal</keyword>
<organism evidence="3 4">
    <name type="scientific">Flaviflexus equikiangi</name>
    <dbReference type="NCBI Taxonomy" id="2758573"/>
    <lineage>
        <taxon>Bacteria</taxon>
        <taxon>Bacillati</taxon>
        <taxon>Actinomycetota</taxon>
        <taxon>Actinomycetes</taxon>
        <taxon>Actinomycetales</taxon>
        <taxon>Actinomycetaceae</taxon>
        <taxon>Flaviflexus</taxon>
    </lineage>
</organism>
<evidence type="ECO:0008006" key="5">
    <source>
        <dbReference type="Google" id="ProtNLM"/>
    </source>
</evidence>
<dbReference type="RefSeq" id="WP_182171777.1">
    <property type="nucleotide sequence ID" value="NZ_CP059676.1"/>
</dbReference>
<gene>
    <name evidence="3" type="ORF">JVW63_00165</name>
</gene>
<name>A0ABS2TBW1_9ACTO</name>
<evidence type="ECO:0000256" key="1">
    <source>
        <dbReference type="SAM" id="MobiDB-lite"/>
    </source>
</evidence>
<accession>A0ABS2TBW1</accession>
<evidence type="ECO:0000313" key="4">
    <source>
        <dbReference type="Proteomes" id="UP000705983"/>
    </source>
</evidence>
<protein>
    <recommendedName>
        <fullName evidence="5">LppX_LprAFG lipoprotein</fullName>
    </recommendedName>
</protein>
<feature type="chain" id="PRO_5045560424" description="LppX_LprAFG lipoprotein" evidence="2">
    <location>
        <begin position="21"/>
        <end position="239"/>
    </location>
</feature>
<sequence>MIRRTTILAAAALLTLSACSSEEGTSSTATPTPAADQTTEPVSYECTDPLAGSPSEVDAFDLIVCSTLALAATDGYVTTSTVEGSGTTVLRVNGDPFTVEVSYPDDTAIIANETDAWVDNGSGEWQRADVTSSDYLIAQASQVFDTYKNSQDPAKSTADIPEGTTYTVEGTEEIDGVEYHILSAEFNDGSSTSTLRMWIGPDYRQQRMLVSIVSEDTNPLLVETEYVEWDVAQDITLPE</sequence>
<dbReference type="EMBL" id="JAFFJS010000001">
    <property type="protein sequence ID" value="MBM9432130.1"/>
    <property type="molecule type" value="Genomic_DNA"/>
</dbReference>
<feature type="signal peptide" evidence="2">
    <location>
        <begin position="1"/>
        <end position="20"/>
    </location>
</feature>
<reference evidence="4" key="1">
    <citation type="submission" date="2021-02" db="EMBL/GenBank/DDBJ databases">
        <title>Leucobacter sp. CX169.</title>
        <authorList>
            <person name="Cheng Y."/>
        </authorList>
    </citation>
    <scope>NUCLEOTIDE SEQUENCE [LARGE SCALE GENOMIC DNA]</scope>
    <source>
        <strain evidence="4">JY899</strain>
    </source>
</reference>
<dbReference type="PROSITE" id="PS51257">
    <property type="entry name" value="PROKAR_LIPOPROTEIN"/>
    <property type="match status" value="1"/>
</dbReference>
<comment type="caution">
    <text evidence="3">The sequence shown here is derived from an EMBL/GenBank/DDBJ whole genome shotgun (WGS) entry which is preliminary data.</text>
</comment>
<dbReference type="Proteomes" id="UP000705983">
    <property type="component" value="Unassembled WGS sequence"/>
</dbReference>
<proteinExistence type="predicted"/>
<evidence type="ECO:0000256" key="2">
    <source>
        <dbReference type="SAM" id="SignalP"/>
    </source>
</evidence>
<feature type="compositionally biased region" description="Low complexity" evidence="1">
    <location>
        <begin position="22"/>
        <end position="41"/>
    </location>
</feature>